<comment type="caution">
    <text evidence="1">The sequence shown here is derived from an EMBL/GenBank/DDBJ whole genome shotgun (WGS) entry which is preliminary data.</text>
</comment>
<gene>
    <name evidence="1" type="ORF">AO370_0229</name>
</gene>
<name>A0AB36DRE7_MORCA</name>
<dbReference type="AlphaFoldDB" id="A0AB36DRE7"/>
<proteinExistence type="predicted"/>
<organism evidence="1 2">
    <name type="scientific">Moraxella catarrhalis</name>
    <name type="common">Branhamella catarrhalis</name>
    <dbReference type="NCBI Taxonomy" id="480"/>
    <lineage>
        <taxon>Bacteria</taxon>
        <taxon>Pseudomonadati</taxon>
        <taxon>Pseudomonadota</taxon>
        <taxon>Gammaproteobacteria</taxon>
        <taxon>Moraxellales</taxon>
        <taxon>Moraxellaceae</taxon>
        <taxon>Moraxella</taxon>
    </lineage>
</organism>
<reference evidence="1 2" key="1">
    <citation type="journal article" date="2016" name="Genome Biol. Evol.">
        <title>Comparative Genomic Analyses of the Moraxella catarrhalis Serosensitive and Seroresistant Lineages Demonstrate Their Independent Evolution.</title>
        <authorList>
            <person name="Earl J.P."/>
            <person name="de Vries S.P."/>
            <person name="Ahmed A."/>
            <person name="Powell E."/>
            <person name="Schultz M.P."/>
            <person name="Hermans P.W."/>
            <person name="Hill D.J."/>
            <person name="Zhou Z."/>
            <person name="Constantinidou C.I."/>
            <person name="Hu F.Z."/>
            <person name="Bootsma H.J."/>
            <person name="Ehrlich G.D."/>
        </authorList>
    </citation>
    <scope>NUCLEOTIDE SEQUENCE [LARGE SCALE GENOMIC DNA]</scope>
    <source>
        <strain evidence="1 2">F23</strain>
    </source>
</reference>
<evidence type="ECO:0000313" key="1">
    <source>
        <dbReference type="EMBL" id="OAV28066.1"/>
    </source>
</evidence>
<evidence type="ECO:0000313" key="2">
    <source>
        <dbReference type="Proteomes" id="UP000078295"/>
    </source>
</evidence>
<dbReference type="Proteomes" id="UP000078295">
    <property type="component" value="Unassembled WGS sequence"/>
</dbReference>
<sequence length="39" mass="4720">MPEFWARSKRIFKINQPIRPKINQRCHFNGCNNQKSSMN</sequence>
<accession>A0AB36DRE7</accession>
<dbReference type="EMBL" id="LXHQ01000008">
    <property type="protein sequence ID" value="OAV28066.1"/>
    <property type="molecule type" value="Genomic_DNA"/>
</dbReference>
<protein>
    <submittedName>
        <fullName evidence="1">Uncharacterized protein</fullName>
    </submittedName>
</protein>